<evidence type="ECO:0000256" key="1">
    <source>
        <dbReference type="PROSITE-ProRule" id="PRU00277"/>
    </source>
</evidence>
<dbReference type="PROSITE" id="PS50059">
    <property type="entry name" value="FKBP_PPIASE"/>
    <property type="match status" value="1"/>
</dbReference>
<dbReference type="GO" id="GO:0003755">
    <property type="term" value="F:peptidyl-prolyl cis-trans isomerase activity"/>
    <property type="evidence" value="ECO:0007669"/>
    <property type="project" value="UniProtKB-KW"/>
</dbReference>
<dbReference type="InterPro" id="IPR001179">
    <property type="entry name" value="PPIase_FKBP_dom"/>
</dbReference>
<organism evidence="4">
    <name type="scientific">uncultured Poseidoniia archaeon</name>
    <dbReference type="NCBI Taxonomy" id="1697135"/>
    <lineage>
        <taxon>Archaea</taxon>
        <taxon>Methanobacteriati</taxon>
        <taxon>Thermoplasmatota</taxon>
        <taxon>Candidatus Poseidoniia</taxon>
        <taxon>environmental samples</taxon>
    </lineage>
</organism>
<keyword evidence="2" id="KW-0812">Transmembrane</keyword>
<feature type="transmembrane region" description="Helical" evidence="2">
    <location>
        <begin position="31"/>
        <end position="54"/>
    </location>
</feature>
<reference evidence="4" key="2">
    <citation type="journal article" date="2015" name="ISME J.">
        <title>A new class of marine Euryarchaeota group II from the Mediterranean deep chlorophyll maximum.</title>
        <authorList>
            <person name="Martin-Cuadrado A.B."/>
            <person name="Garcia-Heredia I."/>
            <person name="Molto A.G."/>
            <person name="Lopez-Ubeda R."/>
            <person name="Kimes N."/>
            <person name="Lopez-Garcia P."/>
            <person name="Moreira D."/>
            <person name="Rodriguez-Valera F."/>
        </authorList>
    </citation>
    <scope>NUCLEOTIDE SEQUENCE</scope>
</reference>
<feature type="domain" description="PPIase FKBP-type" evidence="3">
    <location>
        <begin position="223"/>
        <end position="316"/>
    </location>
</feature>
<sequence length="317" mass="35520">MTRSWIADTSEEIEHPPIPIGLNEMTVPRTMMILSFVMVIILIASSLLLVFAALDFQEELEDLFPKGTVSESDVQEDGRWSWEIDLLFDTCDSRLDDWDWPDSLSEQDDVFLYPGELRCDWEHQGIGDGASVVIYNRGNTTIDLILEIIGGSVEFKGEGSSNLLVNGLEGGDSRIIEISLTEEITEKDITITATHVEFQTSTINLDVHVFKGSNERQVHVTDGNNVQIHYILWDADTGEQLDEGDLPVTGGDDSRYIKGFGWAVIGLDIEEDRGFVQDTGTTHTVLLPPPIAYGNSEGHELENTWLRFEVKIDRMTI</sequence>
<evidence type="ECO:0000259" key="3">
    <source>
        <dbReference type="PROSITE" id="PS50059"/>
    </source>
</evidence>
<proteinExistence type="predicted"/>
<name>A0A1B1T9X9_9ARCH</name>
<dbReference type="InterPro" id="IPR046357">
    <property type="entry name" value="PPIase_dom_sf"/>
</dbReference>
<dbReference type="EC" id="5.2.1.8" evidence="1"/>
<dbReference type="Gene3D" id="3.10.50.40">
    <property type="match status" value="1"/>
</dbReference>
<dbReference type="SUPFAM" id="SSF54534">
    <property type="entry name" value="FKBP-like"/>
    <property type="match status" value="1"/>
</dbReference>
<protein>
    <recommendedName>
        <fullName evidence="1">peptidylprolyl isomerase</fullName>
        <ecNumber evidence="1">5.2.1.8</ecNumber>
    </recommendedName>
</protein>
<keyword evidence="2" id="KW-0472">Membrane</keyword>
<evidence type="ECO:0000256" key="2">
    <source>
        <dbReference type="SAM" id="Phobius"/>
    </source>
</evidence>
<accession>A0A1B1T9X9</accession>
<dbReference type="AlphaFoldDB" id="A0A1B1T9X9"/>
<comment type="catalytic activity">
    <reaction evidence="1">
        <text>[protein]-peptidylproline (omega=180) = [protein]-peptidylproline (omega=0)</text>
        <dbReference type="Rhea" id="RHEA:16237"/>
        <dbReference type="Rhea" id="RHEA-COMP:10747"/>
        <dbReference type="Rhea" id="RHEA-COMP:10748"/>
        <dbReference type="ChEBI" id="CHEBI:83833"/>
        <dbReference type="ChEBI" id="CHEBI:83834"/>
        <dbReference type="EC" id="5.2.1.8"/>
    </reaction>
</comment>
<keyword evidence="2" id="KW-1133">Transmembrane helix</keyword>
<evidence type="ECO:0000313" key="4">
    <source>
        <dbReference type="EMBL" id="ANV79063.1"/>
    </source>
</evidence>
<reference evidence="4" key="1">
    <citation type="submission" date="2014-11" db="EMBL/GenBank/DDBJ databases">
        <authorList>
            <person name="Zhu J."/>
            <person name="Qi W."/>
            <person name="Song R."/>
        </authorList>
    </citation>
    <scope>NUCLEOTIDE SEQUENCE</scope>
</reference>
<keyword evidence="1 4" id="KW-0413">Isomerase</keyword>
<dbReference type="EMBL" id="KP211812">
    <property type="protein sequence ID" value="ANV79063.1"/>
    <property type="molecule type" value="Genomic_DNA"/>
</dbReference>
<keyword evidence="1" id="KW-0697">Rotamase</keyword>